<accession>A0A4Y9ZIL8</accession>
<keyword evidence="2" id="KW-1185">Reference proteome</keyword>
<dbReference type="AlphaFoldDB" id="A0A4Y9ZIL8"/>
<dbReference type="EMBL" id="SFCI01002636">
    <property type="protein sequence ID" value="TFY73681.1"/>
    <property type="molecule type" value="Genomic_DNA"/>
</dbReference>
<gene>
    <name evidence="1" type="ORF">EWM64_g10332</name>
</gene>
<protein>
    <submittedName>
        <fullName evidence="1">Uncharacterized protein</fullName>
    </submittedName>
</protein>
<proteinExistence type="predicted"/>
<name>A0A4Y9ZIL8_9AGAM</name>
<organism evidence="1 2">
    <name type="scientific">Hericium alpestre</name>
    <dbReference type="NCBI Taxonomy" id="135208"/>
    <lineage>
        <taxon>Eukaryota</taxon>
        <taxon>Fungi</taxon>
        <taxon>Dikarya</taxon>
        <taxon>Basidiomycota</taxon>
        <taxon>Agaricomycotina</taxon>
        <taxon>Agaricomycetes</taxon>
        <taxon>Russulales</taxon>
        <taxon>Hericiaceae</taxon>
        <taxon>Hericium</taxon>
    </lineage>
</organism>
<evidence type="ECO:0000313" key="2">
    <source>
        <dbReference type="Proteomes" id="UP000298061"/>
    </source>
</evidence>
<sequence>MIHPSLSPPSTAGELVPGILLPLGDHHLALPVYASSDALLLPEPFASRRPFPFFRRFCRAAATASTVCHE</sequence>
<evidence type="ECO:0000313" key="1">
    <source>
        <dbReference type="EMBL" id="TFY73681.1"/>
    </source>
</evidence>
<dbReference type="Proteomes" id="UP000298061">
    <property type="component" value="Unassembled WGS sequence"/>
</dbReference>
<reference evidence="1 2" key="1">
    <citation type="submission" date="2019-02" db="EMBL/GenBank/DDBJ databases">
        <title>Genome sequencing of the rare red list fungi Hericium alpestre (H. flagellum).</title>
        <authorList>
            <person name="Buettner E."/>
            <person name="Kellner H."/>
        </authorList>
    </citation>
    <scope>NUCLEOTIDE SEQUENCE [LARGE SCALE GENOMIC DNA]</scope>
    <source>
        <strain evidence="1 2">DSM 108284</strain>
    </source>
</reference>
<comment type="caution">
    <text evidence="1">The sequence shown here is derived from an EMBL/GenBank/DDBJ whole genome shotgun (WGS) entry which is preliminary data.</text>
</comment>